<keyword evidence="1 2" id="KW-0597">Phosphoprotein</keyword>
<feature type="modified residue" description="4-aspartylphosphate" evidence="2">
    <location>
        <position position="55"/>
    </location>
</feature>
<evidence type="ECO:0000313" key="4">
    <source>
        <dbReference type="EMBL" id="OHA52716.1"/>
    </source>
</evidence>
<dbReference type="CDD" id="cd00156">
    <property type="entry name" value="REC"/>
    <property type="match status" value="1"/>
</dbReference>
<dbReference type="GO" id="GO:0000160">
    <property type="term" value="P:phosphorelay signal transduction system"/>
    <property type="evidence" value="ECO:0007669"/>
    <property type="project" value="InterPro"/>
</dbReference>
<dbReference type="Gene3D" id="3.40.50.2300">
    <property type="match status" value="1"/>
</dbReference>
<evidence type="ECO:0000259" key="3">
    <source>
        <dbReference type="PROSITE" id="PS50110"/>
    </source>
</evidence>
<dbReference type="InterPro" id="IPR050595">
    <property type="entry name" value="Bact_response_regulator"/>
</dbReference>
<gene>
    <name evidence="4" type="ORF">A3A97_01070</name>
</gene>
<reference evidence="4 5" key="1">
    <citation type="journal article" date="2016" name="Nat. Commun.">
        <title>Thousands of microbial genomes shed light on interconnected biogeochemical processes in an aquifer system.</title>
        <authorList>
            <person name="Anantharaman K."/>
            <person name="Brown C.T."/>
            <person name="Hug L.A."/>
            <person name="Sharon I."/>
            <person name="Castelle C.J."/>
            <person name="Probst A.J."/>
            <person name="Thomas B.C."/>
            <person name="Singh A."/>
            <person name="Wilkins M.J."/>
            <person name="Karaoz U."/>
            <person name="Brodie E.L."/>
            <person name="Williams K.H."/>
            <person name="Hubbard S.S."/>
            <person name="Banfield J.F."/>
        </authorList>
    </citation>
    <scope>NUCLEOTIDE SEQUENCE [LARGE SCALE GENOMIC DNA]</scope>
</reference>
<dbReference type="PANTHER" id="PTHR44591">
    <property type="entry name" value="STRESS RESPONSE REGULATOR PROTEIN 1"/>
    <property type="match status" value="1"/>
</dbReference>
<dbReference type="PROSITE" id="PS50110">
    <property type="entry name" value="RESPONSE_REGULATORY"/>
    <property type="match status" value="1"/>
</dbReference>
<evidence type="ECO:0000313" key="5">
    <source>
        <dbReference type="Proteomes" id="UP000176951"/>
    </source>
</evidence>
<dbReference type="PANTHER" id="PTHR44591:SF3">
    <property type="entry name" value="RESPONSE REGULATORY DOMAIN-CONTAINING PROTEIN"/>
    <property type="match status" value="1"/>
</dbReference>
<dbReference type="Proteomes" id="UP000176951">
    <property type="component" value="Unassembled WGS sequence"/>
</dbReference>
<dbReference type="SUPFAM" id="SSF52172">
    <property type="entry name" value="CheY-like"/>
    <property type="match status" value="1"/>
</dbReference>
<evidence type="ECO:0000256" key="1">
    <source>
        <dbReference type="ARBA" id="ARBA00022553"/>
    </source>
</evidence>
<proteinExistence type="predicted"/>
<sequence>MEPQKPILIVEDEKSLMEAVRIKLTHDGFTTSCAGSAEEAEEIMKTTQPSLIWLDLMLPGMQGLDFLRKVRTTEEGAKIPVVVVSNSGSPDKIRESKELGVETYFVKADWRLEEIIDVVRTILSSSGQVQAQ</sequence>
<evidence type="ECO:0000256" key="2">
    <source>
        <dbReference type="PROSITE-ProRule" id="PRU00169"/>
    </source>
</evidence>
<dbReference type="Pfam" id="PF00072">
    <property type="entry name" value="Response_reg"/>
    <property type="match status" value="1"/>
</dbReference>
<feature type="domain" description="Response regulatory" evidence="3">
    <location>
        <begin position="6"/>
        <end position="123"/>
    </location>
</feature>
<dbReference type="AlphaFoldDB" id="A0A1G2PWL8"/>
<accession>A0A1G2PWL8</accession>
<protein>
    <recommendedName>
        <fullName evidence="3">Response regulatory domain-containing protein</fullName>
    </recommendedName>
</protein>
<name>A0A1G2PWL8_9BACT</name>
<organism evidence="4 5">
    <name type="scientific">Candidatus Terrybacteria bacterium RIFCSPLOWO2_01_FULL_40_23</name>
    <dbReference type="NCBI Taxonomy" id="1802366"/>
    <lineage>
        <taxon>Bacteria</taxon>
        <taxon>Candidatus Terryibacteriota</taxon>
    </lineage>
</organism>
<comment type="caution">
    <text evidence="4">The sequence shown here is derived from an EMBL/GenBank/DDBJ whole genome shotgun (WGS) entry which is preliminary data.</text>
</comment>
<dbReference type="EMBL" id="MHSW01000005">
    <property type="protein sequence ID" value="OHA52716.1"/>
    <property type="molecule type" value="Genomic_DNA"/>
</dbReference>
<dbReference type="InterPro" id="IPR001789">
    <property type="entry name" value="Sig_transdc_resp-reg_receiver"/>
</dbReference>
<dbReference type="InterPro" id="IPR011006">
    <property type="entry name" value="CheY-like_superfamily"/>
</dbReference>
<dbReference type="SMART" id="SM00448">
    <property type="entry name" value="REC"/>
    <property type="match status" value="1"/>
</dbReference>